<evidence type="ECO:0000313" key="2">
    <source>
        <dbReference type="EMBL" id="CAG8626935.1"/>
    </source>
</evidence>
<sequence length="49" mass="5450">MITITVPVSRQMKHSVRRQTDLNDNGNSPSTQYQGNVPVDGNRLVKEAP</sequence>
<accession>A0A9N9GSM2</accession>
<name>A0A9N9GSM2_9GLOM</name>
<dbReference type="Proteomes" id="UP000789396">
    <property type="component" value="Unassembled WGS sequence"/>
</dbReference>
<gene>
    <name evidence="2" type="ORF">RFULGI_LOCUS7574</name>
</gene>
<dbReference type="AlphaFoldDB" id="A0A9N9GSM2"/>
<keyword evidence="3" id="KW-1185">Reference proteome</keyword>
<dbReference type="EMBL" id="CAJVPZ010011122">
    <property type="protein sequence ID" value="CAG8626935.1"/>
    <property type="molecule type" value="Genomic_DNA"/>
</dbReference>
<evidence type="ECO:0000313" key="3">
    <source>
        <dbReference type="Proteomes" id="UP000789396"/>
    </source>
</evidence>
<protein>
    <submittedName>
        <fullName evidence="2">10926_t:CDS:1</fullName>
    </submittedName>
</protein>
<feature type="region of interest" description="Disordered" evidence="1">
    <location>
        <begin position="1"/>
        <end position="49"/>
    </location>
</feature>
<comment type="caution">
    <text evidence="2">The sequence shown here is derived from an EMBL/GenBank/DDBJ whole genome shotgun (WGS) entry which is preliminary data.</text>
</comment>
<feature type="compositionally biased region" description="Polar residues" evidence="1">
    <location>
        <begin position="22"/>
        <end position="35"/>
    </location>
</feature>
<feature type="non-terminal residue" evidence="2">
    <location>
        <position position="49"/>
    </location>
</feature>
<reference evidence="2" key="1">
    <citation type="submission" date="2021-06" db="EMBL/GenBank/DDBJ databases">
        <authorList>
            <person name="Kallberg Y."/>
            <person name="Tangrot J."/>
            <person name="Rosling A."/>
        </authorList>
    </citation>
    <scope>NUCLEOTIDE SEQUENCE</scope>
    <source>
        <strain evidence="2">IN212</strain>
    </source>
</reference>
<organism evidence="2 3">
    <name type="scientific">Racocetra fulgida</name>
    <dbReference type="NCBI Taxonomy" id="60492"/>
    <lineage>
        <taxon>Eukaryota</taxon>
        <taxon>Fungi</taxon>
        <taxon>Fungi incertae sedis</taxon>
        <taxon>Mucoromycota</taxon>
        <taxon>Glomeromycotina</taxon>
        <taxon>Glomeromycetes</taxon>
        <taxon>Diversisporales</taxon>
        <taxon>Gigasporaceae</taxon>
        <taxon>Racocetra</taxon>
    </lineage>
</organism>
<evidence type="ECO:0000256" key="1">
    <source>
        <dbReference type="SAM" id="MobiDB-lite"/>
    </source>
</evidence>
<proteinExistence type="predicted"/>